<dbReference type="EMBL" id="CAJJDM010000122">
    <property type="protein sequence ID" value="CAD8102871.1"/>
    <property type="molecule type" value="Genomic_DNA"/>
</dbReference>
<protein>
    <submittedName>
        <fullName evidence="2">Uncharacterized protein</fullName>
    </submittedName>
</protein>
<sequence>MMFNDNNIDHISNLTEKQSDWEPTSNTLNNLINLE</sequence>
<dbReference type="AlphaFoldDB" id="A0A8S1PIW9"/>
<organism evidence="2 3">
    <name type="scientific">Paramecium primaurelia</name>
    <dbReference type="NCBI Taxonomy" id="5886"/>
    <lineage>
        <taxon>Eukaryota</taxon>
        <taxon>Sar</taxon>
        <taxon>Alveolata</taxon>
        <taxon>Ciliophora</taxon>
        <taxon>Intramacronucleata</taxon>
        <taxon>Oligohymenophorea</taxon>
        <taxon>Peniculida</taxon>
        <taxon>Parameciidae</taxon>
        <taxon>Paramecium</taxon>
    </lineage>
</organism>
<reference evidence="2" key="1">
    <citation type="submission" date="2021-01" db="EMBL/GenBank/DDBJ databases">
        <authorList>
            <consortium name="Genoscope - CEA"/>
            <person name="William W."/>
        </authorList>
    </citation>
    <scope>NUCLEOTIDE SEQUENCE</scope>
</reference>
<evidence type="ECO:0000313" key="2">
    <source>
        <dbReference type="EMBL" id="CAD8102871.1"/>
    </source>
</evidence>
<gene>
    <name evidence="2" type="ORF">PPRIM_AZ9-3.1.T1190130</name>
</gene>
<name>A0A8S1PIW9_PARPR</name>
<evidence type="ECO:0000313" key="3">
    <source>
        <dbReference type="Proteomes" id="UP000688137"/>
    </source>
</evidence>
<keyword evidence="3" id="KW-1185">Reference proteome</keyword>
<proteinExistence type="predicted"/>
<feature type="region of interest" description="Disordered" evidence="1">
    <location>
        <begin position="1"/>
        <end position="35"/>
    </location>
</feature>
<evidence type="ECO:0000256" key="1">
    <source>
        <dbReference type="SAM" id="MobiDB-lite"/>
    </source>
</evidence>
<accession>A0A8S1PIW9</accession>
<dbReference type="Proteomes" id="UP000688137">
    <property type="component" value="Unassembled WGS sequence"/>
</dbReference>
<comment type="caution">
    <text evidence="2">The sequence shown here is derived from an EMBL/GenBank/DDBJ whole genome shotgun (WGS) entry which is preliminary data.</text>
</comment>